<reference evidence="1" key="2">
    <citation type="journal article" date="2015" name="Fish Shellfish Immunol.">
        <title>Early steps in the European eel (Anguilla anguilla)-Vibrio vulnificus interaction in the gills: Role of the RtxA13 toxin.</title>
        <authorList>
            <person name="Callol A."/>
            <person name="Pajuelo D."/>
            <person name="Ebbesson L."/>
            <person name="Teles M."/>
            <person name="MacKenzie S."/>
            <person name="Amaro C."/>
        </authorList>
    </citation>
    <scope>NUCLEOTIDE SEQUENCE</scope>
</reference>
<dbReference type="AlphaFoldDB" id="A0A0E9UD39"/>
<evidence type="ECO:0000313" key="1">
    <source>
        <dbReference type="EMBL" id="JAH63672.1"/>
    </source>
</evidence>
<accession>A0A0E9UD39</accession>
<sequence>MAGKVVKFLVKVCSFKQVARCKQHFVPHCG</sequence>
<reference evidence="1" key="1">
    <citation type="submission" date="2014-11" db="EMBL/GenBank/DDBJ databases">
        <authorList>
            <person name="Amaro Gonzalez C."/>
        </authorList>
    </citation>
    <scope>NUCLEOTIDE SEQUENCE</scope>
</reference>
<dbReference type="EMBL" id="GBXM01044905">
    <property type="protein sequence ID" value="JAH63672.1"/>
    <property type="molecule type" value="Transcribed_RNA"/>
</dbReference>
<protein>
    <submittedName>
        <fullName evidence="1">Uncharacterized protein</fullName>
    </submittedName>
</protein>
<proteinExistence type="predicted"/>
<organism evidence="1">
    <name type="scientific">Anguilla anguilla</name>
    <name type="common">European freshwater eel</name>
    <name type="synonym">Muraena anguilla</name>
    <dbReference type="NCBI Taxonomy" id="7936"/>
    <lineage>
        <taxon>Eukaryota</taxon>
        <taxon>Metazoa</taxon>
        <taxon>Chordata</taxon>
        <taxon>Craniata</taxon>
        <taxon>Vertebrata</taxon>
        <taxon>Euteleostomi</taxon>
        <taxon>Actinopterygii</taxon>
        <taxon>Neopterygii</taxon>
        <taxon>Teleostei</taxon>
        <taxon>Anguilliformes</taxon>
        <taxon>Anguillidae</taxon>
        <taxon>Anguilla</taxon>
    </lineage>
</organism>
<name>A0A0E9UD39_ANGAN</name>